<dbReference type="GO" id="GO:0006270">
    <property type="term" value="P:DNA replication initiation"/>
    <property type="evidence" value="ECO:0007669"/>
    <property type="project" value="UniProtKB-UniRule"/>
</dbReference>
<dbReference type="GO" id="GO:0005886">
    <property type="term" value="C:plasma membrane"/>
    <property type="evidence" value="ECO:0007669"/>
    <property type="project" value="TreeGrafter"/>
</dbReference>
<dbReference type="NCBIfam" id="TIGR00362">
    <property type="entry name" value="DnaA"/>
    <property type="match status" value="1"/>
</dbReference>
<dbReference type="GO" id="GO:0006275">
    <property type="term" value="P:regulation of DNA replication"/>
    <property type="evidence" value="ECO:0007669"/>
    <property type="project" value="UniProtKB-UniRule"/>
</dbReference>
<feature type="region of interest" description="Disordered" evidence="12">
    <location>
        <begin position="86"/>
        <end position="106"/>
    </location>
</feature>
<feature type="binding site" evidence="8">
    <location>
        <position position="179"/>
    </location>
    <ligand>
        <name>ATP</name>
        <dbReference type="ChEBI" id="CHEBI:30616"/>
    </ligand>
</feature>
<evidence type="ECO:0000256" key="4">
    <source>
        <dbReference type="ARBA" id="ARBA00022741"/>
    </source>
</evidence>
<feature type="domain" description="Chromosomal replication initiator DnaA C-terminal" evidence="14">
    <location>
        <begin position="376"/>
        <end position="445"/>
    </location>
</feature>
<dbReference type="GO" id="GO:0003688">
    <property type="term" value="F:DNA replication origin binding"/>
    <property type="evidence" value="ECO:0007669"/>
    <property type="project" value="UniProtKB-UniRule"/>
</dbReference>
<evidence type="ECO:0000256" key="2">
    <source>
        <dbReference type="ARBA" id="ARBA00022490"/>
    </source>
</evidence>
<evidence type="ECO:0000256" key="11">
    <source>
        <dbReference type="RuleBase" id="RU004227"/>
    </source>
</evidence>
<reference evidence="15 16" key="1">
    <citation type="submission" date="2018-09" db="EMBL/GenBank/DDBJ databases">
        <title>Complete genome sequence of Euzebya sp. DY32-46 isolated from seawater of Pacific Ocean.</title>
        <authorList>
            <person name="Xu L."/>
            <person name="Wu Y.-H."/>
            <person name="Xu X.-W."/>
        </authorList>
    </citation>
    <scope>NUCLEOTIDE SEQUENCE [LARGE SCALE GENOMIC DNA]</scope>
    <source>
        <strain evidence="15 16">DY32-46</strain>
    </source>
</reference>
<dbReference type="CDD" id="cd00009">
    <property type="entry name" value="AAA"/>
    <property type="match status" value="1"/>
</dbReference>
<evidence type="ECO:0000256" key="1">
    <source>
        <dbReference type="ARBA" id="ARBA00006583"/>
    </source>
</evidence>
<evidence type="ECO:0000256" key="5">
    <source>
        <dbReference type="ARBA" id="ARBA00022840"/>
    </source>
</evidence>
<dbReference type="Proteomes" id="UP000264006">
    <property type="component" value="Chromosome"/>
</dbReference>
<keyword evidence="5 8" id="KW-0067">ATP-binding</keyword>
<keyword evidence="4 8" id="KW-0547">Nucleotide-binding</keyword>
<dbReference type="InterPro" id="IPR010921">
    <property type="entry name" value="Trp_repressor/repl_initiator"/>
</dbReference>
<sequence length="472" mass="52345">MDLEGQDLVDVWNTAVRQLSADVPSAAQLTWMAETHPIGLSDGVCVLSAPHEFAREQLRRKFQDKISGALSDAVGSPVTLVITVRPDTAEPTSTSDPAPFVEEPDDVRMAPPTPRVDSSVPGNVHPLPTSNLSDKYVFERFVIGPGNRFAHAAAFAVAEAPAKAYNPLFIYGGSGLGKTHLLQAVGHYAGRLYPRSKITYVTSEQFTSEFIEGVRSGHQASFQRRYRDVDILLIDDIQFLEKAERTQEEFFHTFNALHHAEKQIVLTSDRPPRALERLEDRLRTRFEMGLLTDVQPPDLETRQAILRRKAELEEVDVPAGVLELIASRISTNIRELEGALIRVIAAASLSKQPVSMALAETALKDIFPAATLGEITADVIMDETAKYFGFSTDELCSATRTRSLVTARQVAMYLTRELTELSLPKIGEQYGGRDHTTVIHANKKIQKLIRERPALFEQIQELTGHIKARSRG</sequence>
<evidence type="ECO:0000313" key="15">
    <source>
        <dbReference type="EMBL" id="AXV04712.1"/>
    </source>
</evidence>
<evidence type="ECO:0000259" key="13">
    <source>
        <dbReference type="SMART" id="SM00382"/>
    </source>
</evidence>
<evidence type="ECO:0000256" key="12">
    <source>
        <dbReference type="SAM" id="MobiDB-lite"/>
    </source>
</evidence>
<dbReference type="Gene3D" id="3.40.50.300">
    <property type="entry name" value="P-loop containing nucleotide triphosphate hydrolases"/>
    <property type="match status" value="1"/>
</dbReference>
<dbReference type="SUPFAM" id="SSF52540">
    <property type="entry name" value="P-loop containing nucleoside triphosphate hydrolases"/>
    <property type="match status" value="1"/>
</dbReference>
<keyword evidence="7 8" id="KW-0238">DNA-binding</keyword>
<dbReference type="OrthoDB" id="9807019at2"/>
<dbReference type="PANTHER" id="PTHR30050">
    <property type="entry name" value="CHROMOSOMAL REPLICATION INITIATOR PROTEIN DNAA"/>
    <property type="match status" value="1"/>
</dbReference>
<dbReference type="Gene3D" id="1.10.8.60">
    <property type="match status" value="1"/>
</dbReference>
<dbReference type="AlphaFoldDB" id="A0A346XR65"/>
<evidence type="ECO:0000256" key="7">
    <source>
        <dbReference type="ARBA" id="ARBA00023125"/>
    </source>
</evidence>
<dbReference type="InterPro" id="IPR038454">
    <property type="entry name" value="DnaA_N_sf"/>
</dbReference>
<accession>A0A346XR65</accession>
<dbReference type="InterPro" id="IPR003593">
    <property type="entry name" value="AAA+_ATPase"/>
</dbReference>
<evidence type="ECO:0000256" key="6">
    <source>
        <dbReference type="ARBA" id="ARBA00023121"/>
    </source>
</evidence>
<dbReference type="PRINTS" id="PR00051">
    <property type="entry name" value="DNAA"/>
</dbReference>
<dbReference type="SMART" id="SM00382">
    <property type="entry name" value="AAA"/>
    <property type="match status" value="1"/>
</dbReference>
<feature type="binding site" evidence="8">
    <location>
        <position position="177"/>
    </location>
    <ligand>
        <name>ATP</name>
        <dbReference type="ChEBI" id="CHEBI:30616"/>
    </ligand>
</feature>
<dbReference type="HAMAP" id="MF_00377">
    <property type="entry name" value="DnaA_bact"/>
    <property type="match status" value="1"/>
</dbReference>
<dbReference type="GO" id="GO:0008289">
    <property type="term" value="F:lipid binding"/>
    <property type="evidence" value="ECO:0007669"/>
    <property type="project" value="UniProtKB-KW"/>
</dbReference>
<dbReference type="CDD" id="cd06571">
    <property type="entry name" value="Bac_DnaA_C"/>
    <property type="match status" value="1"/>
</dbReference>
<comment type="function">
    <text evidence="8 10">Plays an essential role in the initiation and regulation of chromosomal replication. ATP-DnaA binds to the origin of replication (oriC) to initiate formation of the DNA replication initiation complex once per cell cycle. Binds the DnaA box (a 9 base pair repeat at the origin) and separates the double-stranded (ds)DNA. Forms a right-handed helical filament on oriC DNA; dsDNA binds to the exterior of the filament while single-stranded (ss)DNA is stabiized in the filament's interior. The ATP-DnaA-oriC complex binds and stabilizes one strand of the AT-rich DNA unwinding element (DUE), permitting loading of DNA polymerase. After initiation quickly degrades to an ADP-DnaA complex that is not apt for DNA replication. Binds acidic phospholipids.</text>
</comment>
<dbReference type="FunFam" id="1.10.8.60:FF:000003">
    <property type="entry name" value="Chromosomal replication initiator protein DnaA"/>
    <property type="match status" value="1"/>
</dbReference>
<gene>
    <name evidence="8" type="primary">dnaA</name>
    <name evidence="15" type="ORF">DVS28_a0001</name>
</gene>
<dbReference type="FunFam" id="1.10.1750.10:FF:000002">
    <property type="entry name" value="Chromosomal replication initiator protein DnaA"/>
    <property type="match status" value="1"/>
</dbReference>
<feature type="region of interest" description="Domain IV, binds dsDNA" evidence="8">
    <location>
        <begin position="348"/>
        <end position="472"/>
    </location>
</feature>
<dbReference type="GO" id="GO:0005737">
    <property type="term" value="C:cytoplasm"/>
    <property type="evidence" value="ECO:0007669"/>
    <property type="project" value="UniProtKB-SubCell"/>
</dbReference>
<feature type="binding site" evidence="8">
    <location>
        <position position="175"/>
    </location>
    <ligand>
        <name>ATP</name>
        <dbReference type="ChEBI" id="CHEBI:30616"/>
    </ligand>
</feature>
<evidence type="ECO:0000256" key="3">
    <source>
        <dbReference type="ARBA" id="ARBA00022705"/>
    </source>
</evidence>
<dbReference type="Pfam" id="PF00308">
    <property type="entry name" value="Bac_DnaA"/>
    <property type="match status" value="1"/>
</dbReference>
<dbReference type="InterPro" id="IPR013317">
    <property type="entry name" value="DnaA_dom"/>
</dbReference>
<feature type="region of interest" description="Domain III, AAA+ region" evidence="8">
    <location>
        <begin position="131"/>
        <end position="347"/>
    </location>
</feature>
<dbReference type="SUPFAM" id="SSF48295">
    <property type="entry name" value="TrpR-like"/>
    <property type="match status" value="1"/>
</dbReference>
<dbReference type="NCBIfam" id="NF010686">
    <property type="entry name" value="PRK14086.1"/>
    <property type="match status" value="1"/>
</dbReference>
<dbReference type="EMBL" id="CP031165">
    <property type="protein sequence ID" value="AXV04712.1"/>
    <property type="molecule type" value="Genomic_DNA"/>
</dbReference>
<keyword evidence="6 8" id="KW-0446">Lipid-binding</keyword>
<feature type="domain" description="AAA+ ATPase" evidence="13">
    <location>
        <begin position="164"/>
        <end position="292"/>
    </location>
</feature>
<dbReference type="InterPro" id="IPR027417">
    <property type="entry name" value="P-loop_NTPase"/>
</dbReference>
<dbReference type="KEGG" id="euz:DVS28_a0001"/>
<feature type="binding site" evidence="8">
    <location>
        <position position="178"/>
    </location>
    <ligand>
        <name>ATP</name>
        <dbReference type="ChEBI" id="CHEBI:30616"/>
    </ligand>
</feature>
<evidence type="ECO:0000259" key="14">
    <source>
        <dbReference type="SMART" id="SM00760"/>
    </source>
</evidence>
<dbReference type="SMART" id="SM00760">
    <property type="entry name" value="Bac_DnaA_C"/>
    <property type="match status" value="1"/>
</dbReference>
<keyword evidence="3 8" id="KW-0235">DNA replication</keyword>
<dbReference type="RefSeq" id="WP_114589621.1">
    <property type="nucleotide sequence ID" value="NZ_CAXIBR010000186.1"/>
</dbReference>
<keyword evidence="16" id="KW-1185">Reference proteome</keyword>
<comment type="subunit">
    <text evidence="8">Oligomerizes as a right-handed, spiral filament on DNA at oriC.</text>
</comment>
<comment type="similarity">
    <text evidence="1 8 11">Belongs to the DnaA family.</text>
</comment>
<dbReference type="PANTHER" id="PTHR30050:SF2">
    <property type="entry name" value="CHROMOSOMAL REPLICATION INITIATOR PROTEIN DNAA"/>
    <property type="match status" value="1"/>
</dbReference>
<dbReference type="GO" id="GO:0005524">
    <property type="term" value="F:ATP binding"/>
    <property type="evidence" value="ECO:0007669"/>
    <property type="project" value="UniProtKB-UniRule"/>
</dbReference>
<keyword evidence="2 8" id="KW-0963">Cytoplasm</keyword>
<dbReference type="Gene3D" id="3.30.300.180">
    <property type="match status" value="1"/>
</dbReference>
<dbReference type="InterPro" id="IPR024633">
    <property type="entry name" value="DnaA_N_dom"/>
</dbReference>
<evidence type="ECO:0000256" key="10">
    <source>
        <dbReference type="RuleBase" id="RU000577"/>
    </source>
</evidence>
<evidence type="ECO:0000313" key="16">
    <source>
        <dbReference type="Proteomes" id="UP000264006"/>
    </source>
</evidence>
<proteinExistence type="inferred from homology"/>
<protein>
    <recommendedName>
        <fullName evidence="8 9">Chromosomal replication initiator protein DnaA</fullName>
    </recommendedName>
</protein>
<dbReference type="Pfam" id="PF08299">
    <property type="entry name" value="Bac_DnaA_C"/>
    <property type="match status" value="1"/>
</dbReference>
<feature type="region of interest" description="Domain I, interacts with DnaA modulators" evidence="8">
    <location>
        <begin position="1"/>
        <end position="104"/>
    </location>
</feature>
<comment type="caution">
    <text evidence="8">Lacks conserved residue(s) required for the propagation of feature annotation.</text>
</comment>
<dbReference type="Pfam" id="PF11638">
    <property type="entry name" value="DnaA_N"/>
    <property type="match status" value="1"/>
</dbReference>
<name>A0A346XR65_9ACTN</name>
<comment type="domain">
    <text evidence="8">Domain I is involved in oligomerization and binding regulators, domain II is flexibile and of varying length in different bacteria, domain III forms the AAA+ region, while domain IV binds dsDNA.</text>
</comment>
<evidence type="ECO:0000256" key="9">
    <source>
        <dbReference type="NCBIfam" id="TIGR00362"/>
    </source>
</evidence>
<comment type="subcellular location">
    <subcellularLocation>
        <location evidence="8">Cytoplasm</location>
    </subcellularLocation>
</comment>
<dbReference type="InterPro" id="IPR020591">
    <property type="entry name" value="Chromosome_initiator_DnaA-like"/>
</dbReference>
<organism evidence="15 16">
    <name type="scientific">Euzebya pacifica</name>
    <dbReference type="NCBI Taxonomy" id="1608957"/>
    <lineage>
        <taxon>Bacteria</taxon>
        <taxon>Bacillati</taxon>
        <taxon>Actinomycetota</taxon>
        <taxon>Nitriliruptoria</taxon>
        <taxon>Euzebyales</taxon>
    </lineage>
</organism>
<dbReference type="InterPro" id="IPR013159">
    <property type="entry name" value="DnaA_C"/>
</dbReference>
<dbReference type="InterPro" id="IPR001957">
    <property type="entry name" value="Chromosome_initiator_DnaA"/>
</dbReference>
<dbReference type="Gene3D" id="1.10.1750.10">
    <property type="match status" value="1"/>
</dbReference>
<evidence type="ECO:0000256" key="8">
    <source>
        <dbReference type="HAMAP-Rule" id="MF_00377"/>
    </source>
</evidence>
<dbReference type="FunFam" id="3.40.50.300:FF:000150">
    <property type="entry name" value="Chromosomal replication initiator protein DnaA"/>
    <property type="match status" value="1"/>
</dbReference>